<dbReference type="GeneID" id="76151021"/>
<dbReference type="EMBL" id="JAIHNG010000120">
    <property type="protein sequence ID" value="KAI5957696.1"/>
    <property type="molecule type" value="Genomic_DNA"/>
</dbReference>
<organism evidence="4 5">
    <name type="scientific">Candida theae</name>
    <dbReference type="NCBI Taxonomy" id="1198502"/>
    <lineage>
        <taxon>Eukaryota</taxon>
        <taxon>Fungi</taxon>
        <taxon>Dikarya</taxon>
        <taxon>Ascomycota</taxon>
        <taxon>Saccharomycotina</taxon>
        <taxon>Pichiomycetes</taxon>
        <taxon>Debaryomycetaceae</taxon>
        <taxon>Candida/Lodderomyces clade</taxon>
        <taxon>Candida</taxon>
    </lineage>
</organism>
<name>A0AAD5FY30_9ASCO</name>
<dbReference type="RefSeq" id="XP_051608399.1">
    <property type="nucleotide sequence ID" value="XM_051752331.1"/>
</dbReference>
<evidence type="ECO:0000256" key="3">
    <source>
        <dbReference type="PROSITE-ProRule" id="PRU00221"/>
    </source>
</evidence>
<evidence type="ECO:0000256" key="2">
    <source>
        <dbReference type="ARBA" id="ARBA00022737"/>
    </source>
</evidence>
<gene>
    <name evidence="4" type="ORF">KGF57_002962</name>
</gene>
<dbReference type="InterPro" id="IPR001680">
    <property type="entry name" value="WD40_rpt"/>
</dbReference>
<keyword evidence="2" id="KW-0677">Repeat</keyword>
<dbReference type="Pfam" id="PF00400">
    <property type="entry name" value="WD40"/>
    <property type="match status" value="1"/>
</dbReference>
<keyword evidence="5" id="KW-1185">Reference proteome</keyword>
<dbReference type="Gene3D" id="2.130.10.10">
    <property type="entry name" value="YVTN repeat-like/Quinoprotein amine dehydrogenase"/>
    <property type="match status" value="1"/>
</dbReference>
<dbReference type="Proteomes" id="UP001204833">
    <property type="component" value="Unassembled WGS sequence"/>
</dbReference>
<reference evidence="4 5" key="1">
    <citation type="journal article" date="2022" name="DNA Res.">
        <title>Genome analysis of five recently described species of the CUG-Ser clade uncovers Candida theae as a new hybrid lineage with pathogenic potential in the Candida parapsilosis species complex.</title>
        <authorList>
            <person name="Mixao V."/>
            <person name="Del Olmo V."/>
            <person name="Hegedusova E."/>
            <person name="Saus E."/>
            <person name="Pryszcz L."/>
            <person name="Cillingova A."/>
            <person name="Nosek J."/>
            <person name="Gabaldon T."/>
        </authorList>
    </citation>
    <scope>NUCLEOTIDE SEQUENCE [LARGE SCALE GENOMIC DNA]</scope>
    <source>
        <strain evidence="4 5">CBS 12239</strain>
    </source>
</reference>
<keyword evidence="1 3" id="KW-0853">WD repeat</keyword>
<accession>A0AAD5FY30</accession>
<evidence type="ECO:0000313" key="5">
    <source>
        <dbReference type="Proteomes" id="UP001204833"/>
    </source>
</evidence>
<dbReference type="AlphaFoldDB" id="A0AAD5FY30"/>
<protein>
    <submittedName>
        <fullName evidence="4">BUB3</fullName>
    </submittedName>
</protein>
<proteinExistence type="predicted"/>
<dbReference type="InterPro" id="IPR036322">
    <property type="entry name" value="WD40_repeat_dom_sf"/>
</dbReference>
<dbReference type="SMART" id="SM00320">
    <property type="entry name" value="WD40"/>
    <property type="match status" value="4"/>
</dbReference>
<comment type="caution">
    <text evidence="4">The sequence shown here is derived from an EMBL/GenBank/DDBJ whole genome shotgun (WGS) entry which is preliminary data.</text>
</comment>
<evidence type="ECO:0000313" key="4">
    <source>
        <dbReference type="EMBL" id="KAI5957696.1"/>
    </source>
</evidence>
<feature type="repeat" description="WD" evidence="3">
    <location>
        <begin position="271"/>
        <end position="308"/>
    </location>
</feature>
<evidence type="ECO:0000256" key="1">
    <source>
        <dbReference type="ARBA" id="ARBA00022574"/>
    </source>
</evidence>
<dbReference type="PROSITE" id="PS50082">
    <property type="entry name" value="WD_REPEATS_2"/>
    <property type="match status" value="1"/>
</dbReference>
<dbReference type="SUPFAM" id="SSF50978">
    <property type="entry name" value="WD40 repeat-like"/>
    <property type="match status" value="1"/>
</dbReference>
<sequence length="376" mass="42578">MESNTDFVELTTTRKNLDLISDVKFSKNSQYQLLIGTWSSDLLLYDCRSFTNHPHEPLPRDPICELKISDTPLSILYPGNNNSNSQAPPLVGSLDGSIRPVDFENVKLGKNIGESFEGEDVRNGINHLCQGVNNSVIASSFKGYLQLLDQRLQKPLHSWKHERKVLTMESTEKYLVLGLAGNTVEFYDLNSLGASSSKPTPVETREVGLKYQVTDIKASPDQSTIAMSSIDGRVSIEYLDLPQHEQLEKNFVFKSHRHFDKESGADVVYPINSIAFRKNASRSNLLFTAGSDGYLCLWDINKRKRLKQFPKFQTWEFDGLPSEESTTESIAKIDVAHTDDLIAVATSDDNYKRRRRLSESENSRLPSRVYIRHLKD</sequence>
<dbReference type="InterPro" id="IPR015943">
    <property type="entry name" value="WD40/YVTN_repeat-like_dom_sf"/>
</dbReference>
<dbReference type="PANTHER" id="PTHR10971">
    <property type="entry name" value="MRNA EXPORT FACTOR AND BUB3"/>
    <property type="match status" value="1"/>
</dbReference>